<dbReference type="AlphaFoldDB" id="A0A699XFQ9"/>
<evidence type="ECO:0000313" key="2">
    <source>
        <dbReference type="EMBL" id="GFD55344.1"/>
    </source>
</evidence>
<proteinExistence type="predicted"/>
<gene>
    <name evidence="2" type="ORF">Tci_927313</name>
</gene>
<accession>A0A699XFQ9</accession>
<name>A0A699XFQ9_TANCI</name>
<dbReference type="EMBL" id="BKCJ011816735">
    <property type="protein sequence ID" value="GFD55344.1"/>
    <property type="molecule type" value="Genomic_DNA"/>
</dbReference>
<comment type="caution">
    <text evidence="2">The sequence shown here is derived from an EMBL/GenBank/DDBJ whole genome shotgun (WGS) entry which is preliminary data.</text>
</comment>
<evidence type="ECO:0000256" key="1">
    <source>
        <dbReference type="SAM" id="MobiDB-lite"/>
    </source>
</evidence>
<reference evidence="2" key="1">
    <citation type="journal article" date="2019" name="Sci. Rep.">
        <title>Draft genome of Tanacetum cinerariifolium, the natural source of mosquito coil.</title>
        <authorList>
            <person name="Yamashiro T."/>
            <person name="Shiraishi A."/>
            <person name="Satake H."/>
            <person name="Nakayama K."/>
        </authorList>
    </citation>
    <scope>NUCLEOTIDE SEQUENCE</scope>
</reference>
<feature type="region of interest" description="Disordered" evidence="1">
    <location>
        <begin position="1"/>
        <end position="21"/>
    </location>
</feature>
<organism evidence="2">
    <name type="scientific">Tanacetum cinerariifolium</name>
    <name type="common">Dalmatian daisy</name>
    <name type="synonym">Chrysanthemum cinerariifolium</name>
    <dbReference type="NCBI Taxonomy" id="118510"/>
    <lineage>
        <taxon>Eukaryota</taxon>
        <taxon>Viridiplantae</taxon>
        <taxon>Streptophyta</taxon>
        <taxon>Embryophyta</taxon>
        <taxon>Tracheophyta</taxon>
        <taxon>Spermatophyta</taxon>
        <taxon>Magnoliopsida</taxon>
        <taxon>eudicotyledons</taxon>
        <taxon>Gunneridae</taxon>
        <taxon>Pentapetalae</taxon>
        <taxon>asterids</taxon>
        <taxon>campanulids</taxon>
        <taxon>Asterales</taxon>
        <taxon>Asteraceae</taxon>
        <taxon>Asteroideae</taxon>
        <taxon>Anthemideae</taxon>
        <taxon>Anthemidinae</taxon>
        <taxon>Tanacetum</taxon>
    </lineage>
</organism>
<sequence>AQRAHRSLAGDADAECQRKQHGQCTACDVGVRPRRAHTRRQTG</sequence>
<feature type="non-terminal residue" evidence="2">
    <location>
        <position position="1"/>
    </location>
</feature>
<protein>
    <submittedName>
        <fullName evidence="2">Uncharacterized protein</fullName>
    </submittedName>
</protein>